<evidence type="ECO:0000256" key="4">
    <source>
        <dbReference type="ARBA" id="ARBA00023157"/>
    </source>
</evidence>
<dbReference type="CDD" id="cd00042">
    <property type="entry name" value="CY"/>
    <property type="match status" value="1"/>
</dbReference>
<keyword evidence="8" id="KW-1185">Reference proteome</keyword>
<evidence type="ECO:0000256" key="1">
    <source>
        <dbReference type="ARBA" id="ARBA00009403"/>
    </source>
</evidence>
<dbReference type="FunFam" id="3.10.450.10:FF:000004">
    <property type="entry name" value="Cystatin C"/>
    <property type="match status" value="1"/>
</dbReference>
<proteinExistence type="inferred from homology"/>
<name>A0A8C6LGW7_NOTFU</name>
<keyword evidence="4" id="KW-1015">Disulfide bond</keyword>
<reference evidence="7" key="1">
    <citation type="submission" date="2025-08" db="UniProtKB">
        <authorList>
            <consortium name="Ensembl"/>
        </authorList>
    </citation>
    <scope>IDENTIFICATION</scope>
</reference>
<keyword evidence="3" id="KW-0789">Thiol protease inhibitor</keyword>
<protein>
    <recommendedName>
        <fullName evidence="6">Cystatin domain-containing protein</fullName>
    </recommendedName>
</protein>
<dbReference type="InterPro" id="IPR046350">
    <property type="entry name" value="Cystatin_sf"/>
</dbReference>
<comment type="similarity">
    <text evidence="1">Belongs to the cystatin family.</text>
</comment>
<dbReference type="GO" id="GO:0031982">
    <property type="term" value="C:vesicle"/>
    <property type="evidence" value="ECO:0007669"/>
    <property type="project" value="TreeGrafter"/>
</dbReference>
<evidence type="ECO:0000313" key="8">
    <source>
        <dbReference type="Proteomes" id="UP000694548"/>
    </source>
</evidence>
<dbReference type="SUPFAM" id="SSF54403">
    <property type="entry name" value="Cystatin/monellin"/>
    <property type="match status" value="1"/>
</dbReference>
<dbReference type="GeneTree" id="ENSGT00940000154755"/>
<dbReference type="GO" id="GO:0004869">
    <property type="term" value="F:cysteine-type endopeptidase inhibitor activity"/>
    <property type="evidence" value="ECO:0007669"/>
    <property type="project" value="UniProtKB-KW"/>
</dbReference>
<feature type="domain" description="Cystatin" evidence="6">
    <location>
        <begin position="21"/>
        <end position="111"/>
    </location>
</feature>
<evidence type="ECO:0000256" key="2">
    <source>
        <dbReference type="ARBA" id="ARBA00022690"/>
    </source>
</evidence>
<evidence type="ECO:0000256" key="5">
    <source>
        <dbReference type="SAM" id="SignalP"/>
    </source>
</evidence>
<evidence type="ECO:0000259" key="6">
    <source>
        <dbReference type="SMART" id="SM00043"/>
    </source>
</evidence>
<organism evidence="7 8">
    <name type="scientific">Nothobranchius furzeri</name>
    <name type="common">Turquoise killifish</name>
    <dbReference type="NCBI Taxonomy" id="105023"/>
    <lineage>
        <taxon>Eukaryota</taxon>
        <taxon>Metazoa</taxon>
        <taxon>Chordata</taxon>
        <taxon>Craniata</taxon>
        <taxon>Vertebrata</taxon>
        <taxon>Euteleostomi</taxon>
        <taxon>Actinopterygii</taxon>
        <taxon>Neopterygii</taxon>
        <taxon>Teleostei</taxon>
        <taxon>Neoteleostei</taxon>
        <taxon>Acanthomorphata</taxon>
        <taxon>Ovalentaria</taxon>
        <taxon>Atherinomorphae</taxon>
        <taxon>Cyprinodontiformes</taxon>
        <taxon>Nothobranchiidae</taxon>
        <taxon>Nothobranchius</taxon>
    </lineage>
</organism>
<dbReference type="Pfam" id="PF00031">
    <property type="entry name" value="Cystatin"/>
    <property type="match status" value="1"/>
</dbReference>
<dbReference type="AlphaFoldDB" id="A0A8C6LGW7"/>
<feature type="chain" id="PRO_5034207360" description="Cystatin domain-containing protein" evidence="5">
    <location>
        <begin position="22"/>
        <end position="112"/>
    </location>
</feature>
<dbReference type="PROSITE" id="PS00287">
    <property type="entry name" value="CYSTATIN"/>
    <property type="match status" value="1"/>
</dbReference>
<feature type="signal peptide" evidence="5">
    <location>
        <begin position="1"/>
        <end position="21"/>
    </location>
</feature>
<dbReference type="Gene3D" id="3.10.450.10">
    <property type="match status" value="1"/>
</dbReference>
<dbReference type="GO" id="GO:0005615">
    <property type="term" value="C:extracellular space"/>
    <property type="evidence" value="ECO:0007669"/>
    <property type="project" value="TreeGrafter"/>
</dbReference>
<dbReference type="PANTHER" id="PTHR46186">
    <property type="entry name" value="CYSTATIN"/>
    <property type="match status" value="1"/>
</dbReference>
<reference evidence="7" key="2">
    <citation type="submission" date="2025-09" db="UniProtKB">
        <authorList>
            <consortium name="Ensembl"/>
        </authorList>
    </citation>
    <scope>IDENTIFICATION</scope>
</reference>
<dbReference type="SMART" id="SM00043">
    <property type="entry name" value="CY"/>
    <property type="match status" value="1"/>
</dbReference>
<dbReference type="InterPro" id="IPR018073">
    <property type="entry name" value="Prot_inh_cystat_CS"/>
</dbReference>
<dbReference type="InterPro" id="IPR000010">
    <property type="entry name" value="Cystatin_dom"/>
</dbReference>
<sequence>MTTVIVFPLLFAALLAVGSCGMPGGLSDIDPNSPDFQEAMNFAVAEYNRHTNDFYYLKVIRVLSAQSQVVAGENIYMTLILARTPCRKTDPSSKHCPIHIHPHHAKSVSTAR</sequence>
<keyword evidence="2" id="KW-0646">Protease inhibitor</keyword>
<accession>A0A8C6LGW7</accession>
<evidence type="ECO:0000256" key="3">
    <source>
        <dbReference type="ARBA" id="ARBA00022704"/>
    </source>
</evidence>
<dbReference type="GO" id="GO:0005737">
    <property type="term" value="C:cytoplasm"/>
    <property type="evidence" value="ECO:0007669"/>
    <property type="project" value="TreeGrafter"/>
</dbReference>
<dbReference type="Ensembl" id="ENSNFUT00015021990.1">
    <property type="protein sequence ID" value="ENSNFUP00015020995.1"/>
    <property type="gene ID" value="ENSNFUG00015010173.1"/>
</dbReference>
<dbReference type="Proteomes" id="UP000694548">
    <property type="component" value="Unassembled WGS sequence"/>
</dbReference>
<keyword evidence="5" id="KW-0732">Signal</keyword>
<evidence type="ECO:0000313" key="7">
    <source>
        <dbReference type="Ensembl" id="ENSNFUP00015020995.1"/>
    </source>
</evidence>
<dbReference type="PANTHER" id="PTHR46186:SF2">
    <property type="entry name" value="CYSTATIN"/>
    <property type="match status" value="1"/>
</dbReference>